<dbReference type="Gene3D" id="3.30.420.40">
    <property type="match status" value="2"/>
</dbReference>
<evidence type="ECO:0000313" key="5">
    <source>
        <dbReference type="EMBL" id="GIJ54913.1"/>
    </source>
</evidence>
<comment type="caution">
    <text evidence="5">The sequence shown here is derived from an EMBL/GenBank/DDBJ whole genome shotgun (WGS) entry which is preliminary data.</text>
</comment>
<dbReference type="PANTHER" id="PTHR19375">
    <property type="entry name" value="HEAT SHOCK PROTEIN 70KDA"/>
    <property type="match status" value="1"/>
</dbReference>
<name>A0A8J4DYX3_9ACTN</name>
<keyword evidence="6" id="KW-1185">Reference proteome</keyword>
<dbReference type="AlphaFoldDB" id="A0A8J4DYX3"/>
<feature type="compositionally biased region" description="Basic residues" evidence="4">
    <location>
        <begin position="382"/>
        <end position="401"/>
    </location>
</feature>
<dbReference type="GO" id="GO:0005524">
    <property type="term" value="F:ATP binding"/>
    <property type="evidence" value="ECO:0007669"/>
    <property type="project" value="UniProtKB-KW"/>
</dbReference>
<evidence type="ECO:0000256" key="4">
    <source>
        <dbReference type="SAM" id="MobiDB-lite"/>
    </source>
</evidence>
<evidence type="ECO:0000256" key="2">
    <source>
        <dbReference type="ARBA" id="ARBA00022840"/>
    </source>
</evidence>
<dbReference type="GO" id="GO:0140662">
    <property type="term" value="F:ATP-dependent protein folding chaperone"/>
    <property type="evidence" value="ECO:0007669"/>
    <property type="project" value="InterPro"/>
</dbReference>
<dbReference type="SUPFAM" id="SSF53067">
    <property type="entry name" value="Actin-like ATPase domain"/>
    <property type="match status" value="2"/>
</dbReference>
<dbReference type="Pfam" id="PF00012">
    <property type="entry name" value="HSP70"/>
    <property type="match status" value="1"/>
</dbReference>
<protein>
    <recommendedName>
        <fullName evidence="7">Hsp70 protein</fullName>
    </recommendedName>
</protein>
<gene>
    <name evidence="5" type="ORF">Vau01_024290</name>
</gene>
<keyword evidence="3" id="KW-0143">Chaperone</keyword>
<keyword evidence="2" id="KW-0067">ATP-binding</keyword>
<evidence type="ECO:0000256" key="3">
    <source>
        <dbReference type="ARBA" id="ARBA00023186"/>
    </source>
</evidence>
<evidence type="ECO:0008006" key="7">
    <source>
        <dbReference type="Google" id="ProtNLM"/>
    </source>
</evidence>
<evidence type="ECO:0000256" key="1">
    <source>
        <dbReference type="ARBA" id="ARBA00022741"/>
    </source>
</evidence>
<sequence length="415" mass="44696">MAPGDFPGATSVSVDMWAVGIDLGTSNTVAILRSPDGRTRPVLFDGQPVLPSAVYLDHDGTLRVGTDAQRMAPLDPARFEPNPKRRIDEESVLLGDRPVPIVDLLAAPLREIARSVTVTAGHLPPAVLTCPVAWGPIRRERLQRAAAAAGWPAVRVLPEPIAAARYFTLSRPIPPGGTLAIFDFGGGTLDVALVRNDGATFTVVGTGGAEDLGGLDIDAAVVAHLGHLLAARHPEVWTQLIRPADELARRHRKMFWDDVRAAKETLSRATTAPIPVPGVSASLHLTRDELDQVAAPLLNRATGELTAALHRARLTPDRLAGIFLVGGTSRVPWSPASCTRTPESRRRSSNNRNYRSPKAPSPSPRKASPHLAPHPRLAPFPRIRRRRAERSRWPRIRHRSRGTSGCGRGCSAPPA</sequence>
<dbReference type="EMBL" id="BOPG01000012">
    <property type="protein sequence ID" value="GIJ54913.1"/>
    <property type="molecule type" value="Genomic_DNA"/>
</dbReference>
<evidence type="ECO:0000313" key="6">
    <source>
        <dbReference type="Proteomes" id="UP000612585"/>
    </source>
</evidence>
<accession>A0A8J4DYX3</accession>
<dbReference type="Proteomes" id="UP000612585">
    <property type="component" value="Unassembled WGS sequence"/>
</dbReference>
<organism evidence="5 6">
    <name type="scientific">Virgisporangium aurantiacum</name>
    <dbReference type="NCBI Taxonomy" id="175570"/>
    <lineage>
        <taxon>Bacteria</taxon>
        <taxon>Bacillati</taxon>
        <taxon>Actinomycetota</taxon>
        <taxon>Actinomycetes</taxon>
        <taxon>Micromonosporales</taxon>
        <taxon>Micromonosporaceae</taxon>
        <taxon>Virgisporangium</taxon>
    </lineage>
</organism>
<dbReference type="InterPro" id="IPR013126">
    <property type="entry name" value="Hsp_70_fam"/>
</dbReference>
<dbReference type="PRINTS" id="PR00301">
    <property type="entry name" value="HEATSHOCK70"/>
</dbReference>
<dbReference type="InterPro" id="IPR043129">
    <property type="entry name" value="ATPase_NBD"/>
</dbReference>
<proteinExistence type="predicted"/>
<dbReference type="Gene3D" id="3.90.640.10">
    <property type="entry name" value="Actin, Chain A, domain 4"/>
    <property type="match status" value="1"/>
</dbReference>
<reference evidence="5" key="1">
    <citation type="submission" date="2021-01" db="EMBL/GenBank/DDBJ databases">
        <title>Whole genome shotgun sequence of Virgisporangium aurantiacum NBRC 16421.</title>
        <authorList>
            <person name="Komaki H."/>
            <person name="Tamura T."/>
        </authorList>
    </citation>
    <scope>NUCLEOTIDE SEQUENCE</scope>
    <source>
        <strain evidence="5">NBRC 16421</strain>
    </source>
</reference>
<keyword evidence="1" id="KW-0547">Nucleotide-binding</keyword>
<feature type="region of interest" description="Disordered" evidence="4">
    <location>
        <begin position="333"/>
        <end position="415"/>
    </location>
</feature>